<dbReference type="Pfam" id="PF14155">
    <property type="entry name" value="DUF4307"/>
    <property type="match status" value="1"/>
</dbReference>
<dbReference type="InterPro" id="IPR025443">
    <property type="entry name" value="DUF4307"/>
</dbReference>
<keyword evidence="3" id="KW-1185">Reference proteome</keyword>
<keyword evidence="1" id="KW-0812">Transmembrane</keyword>
<organism evidence="2 3">
    <name type="scientific">Microbacterium oryzae</name>
    <dbReference type="NCBI Taxonomy" id="743009"/>
    <lineage>
        <taxon>Bacteria</taxon>
        <taxon>Bacillati</taxon>
        <taxon>Actinomycetota</taxon>
        <taxon>Actinomycetes</taxon>
        <taxon>Micrococcales</taxon>
        <taxon>Microbacteriaceae</taxon>
        <taxon>Microbacterium</taxon>
    </lineage>
</organism>
<name>A0A6I6DNP6_9MICO</name>
<dbReference type="KEGG" id="moj:D7D94_01230"/>
<protein>
    <submittedName>
        <fullName evidence="2">DUF4307 domain-containing protein</fullName>
    </submittedName>
</protein>
<keyword evidence="1" id="KW-1133">Transmembrane helix</keyword>
<dbReference type="AlphaFoldDB" id="A0A6I6DNP6"/>
<gene>
    <name evidence="2" type="ORF">D7D94_01230</name>
</gene>
<accession>A0A6I6DNP6</accession>
<evidence type="ECO:0000313" key="2">
    <source>
        <dbReference type="EMBL" id="QGU26465.1"/>
    </source>
</evidence>
<evidence type="ECO:0000313" key="3">
    <source>
        <dbReference type="Proteomes" id="UP000422989"/>
    </source>
</evidence>
<dbReference type="Proteomes" id="UP000422989">
    <property type="component" value="Chromosome"/>
</dbReference>
<dbReference type="OrthoDB" id="4793644at2"/>
<proteinExistence type="predicted"/>
<reference evidence="2 3" key="1">
    <citation type="submission" date="2018-09" db="EMBL/GenBank/DDBJ databases">
        <title>Whole genome sequencing of Microbacterium oryzae strain MB-10T.</title>
        <authorList>
            <person name="Das S.K."/>
        </authorList>
    </citation>
    <scope>NUCLEOTIDE SEQUENCE [LARGE SCALE GENOMIC DNA]</scope>
    <source>
        <strain evidence="2 3">MB-10</strain>
    </source>
</reference>
<keyword evidence="1" id="KW-0472">Membrane</keyword>
<evidence type="ECO:0000256" key="1">
    <source>
        <dbReference type="SAM" id="Phobius"/>
    </source>
</evidence>
<sequence length="130" mass="14210">MTIQQRLDERYGRTPHQGRRTAWIVGVVIAAVVVAWFAWSTMSQAAGSVDVDDLGFEVHDEHEVSVRFQITSADAQPVACALEALDEQFGSVGWRIVEYPPADGVTQSHTETIPTVAQATTGIVKSCWVP</sequence>
<dbReference type="RefSeq" id="WP_156240860.1">
    <property type="nucleotide sequence ID" value="NZ_BAAAZL010000002.1"/>
</dbReference>
<feature type="transmembrane region" description="Helical" evidence="1">
    <location>
        <begin position="21"/>
        <end position="39"/>
    </location>
</feature>
<dbReference type="EMBL" id="CP032550">
    <property type="protein sequence ID" value="QGU26465.1"/>
    <property type="molecule type" value="Genomic_DNA"/>
</dbReference>